<evidence type="ECO:0000256" key="8">
    <source>
        <dbReference type="SAM" id="Coils"/>
    </source>
</evidence>
<dbReference type="CDD" id="cd05819">
    <property type="entry name" value="NHL"/>
    <property type="match status" value="1"/>
</dbReference>
<evidence type="ECO:0000256" key="4">
    <source>
        <dbReference type="ARBA" id="ARBA00022771"/>
    </source>
</evidence>
<accession>A0A914BPU2</accession>
<evidence type="ECO:0000313" key="12">
    <source>
        <dbReference type="Proteomes" id="UP000887568"/>
    </source>
</evidence>
<dbReference type="Gene3D" id="2.120.10.30">
    <property type="entry name" value="TolB, C-terminal domain"/>
    <property type="match status" value="1"/>
</dbReference>
<keyword evidence="4 6" id="KW-0863">Zinc-finger</keyword>
<dbReference type="PROSITE" id="PS50119">
    <property type="entry name" value="ZF_BBOX"/>
    <property type="match status" value="2"/>
</dbReference>
<dbReference type="PANTHER" id="PTHR25462">
    <property type="entry name" value="BONUS, ISOFORM C-RELATED"/>
    <property type="match status" value="1"/>
</dbReference>
<dbReference type="Pfam" id="PF22586">
    <property type="entry name" value="ANCHR-like_BBOX"/>
    <property type="match status" value="1"/>
</dbReference>
<dbReference type="InterPro" id="IPR047153">
    <property type="entry name" value="TRIM45/56/19-like"/>
</dbReference>
<proteinExistence type="predicted"/>
<dbReference type="OMA" id="CTICCKR"/>
<name>A0A914BPU2_PATMI</name>
<evidence type="ECO:0000256" key="3">
    <source>
        <dbReference type="ARBA" id="ARBA00022737"/>
    </source>
</evidence>
<dbReference type="Gene3D" id="3.30.160.60">
    <property type="entry name" value="Classic Zinc Finger"/>
    <property type="match status" value="1"/>
</dbReference>
<feature type="domain" description="RING-type" evidence="9">
    <location>
        <begin position="20"/>
        <end position="64"/>
    </location>
</feature>
<dbReference type="Gene3D" id="4.10.830.40">
    <property type="match status" value="1"/>
</dbReference>
<sequence length="653" mass="72584">MAGISGKTTLERISLGHLKCTICCKRFTEPKLLDCLHSFCRKCLEEQRQVQQINGLRIICSLCKRETSLTETGIEGLRDNLTLTSLVEEAGLQEQLVATQLSKIKCEACEEEQEAISRCMDCDDYLCKDCQWAHKRLSKMKNHKIATLADLRTGGVSFRSKVRDTIPKCEKHPNQDICDFCITCQKLVCSACAAGDHRAPDHELIDAHAAMVTCQQDLGEHLTQAKDHKDEFEAAKISTDHARKRLAAMVANATNKISRKAEEEVAKIRQRELDLKQQVKKIEQDRSSEIEAFQAGLIVTLKWSKHTLDIAEDFLTQGSPFEVLELKPKIKFIVKDVKKKQVPLLQHGLSFVDFKDSVVAQDGTFGKLLLEEKWEMKDEFGKRGIGDGQFMEARGIAAFSNNDLAVADPANGRVTIFSSDGTYKSSISGPTENNPDGQLQKPSDIAISTDNQLMVIDTPAVKVFNKQRKLTLQFVPGKVTTSPIKDNTEEEPESDLRCIAVDYKNQIAIGDKGKKIVSLHQVDGSLIKTIPAELIGKHLAIGSMERIIYTNLQTRLLMASDFKGQEIFSFHTLTPENPAYEPTGVCCDNSGDIYVAIQATVKGQKGEIHHFSPKGEHIACVARGLNSPYGITFTPEGDLAVADVHNVKIYQRV</sequence>
<organism evidence="11 12">
    <name type="scientific">Patiria miniata</name>
    <name type="common">Bat star</name>
    <name type="synonym">Asterina miniata</name>
    <dbReference type="NCBI Taxonomy" id="46514"/>
    <lineage>
        <taxon>Eukaryota</taxon>
        <taxon>Metazoa</taxon>
        <taxon>Echinodermata</taxon>
        <taxon>Eleutherozoa</taxon>
        <taxon>Asterozoa</taxon>
        <taxon>Asteroidea</taxon>
        <taxon>Valvatacea</taxon>
        <taxon>Valvatida</taxon>
        <taxon>Asterinidae</taxon>
        <taxon>Patiria</taxon>
    </lineage>
</organism>
<keyword evidence="2" id="KW-0479">Metal-binding</keyword>
<dbReference type="Proteomes" id="UP000887568">
    <property type="component" value="Unplaced"/>
</dbReference>
<dbReference type="PROSITE" id="PS50089">
    <property type="entry name" value="ZF_RING_2"/>
    <property type="match status" value="1"/>
</dbReference>
<dbReference type="SUPFAM" id="SSF57850">
    <property type="entry name" value="RING/U-box"/>
    <property type="match status" value="1"/>
</dbReference>
<dbReference type="InterPro" id="IPR001841">
    <property type="entry name" value="Znf_RING"/>
</dbReference>
<dbReference type="RefSeq" id="XP_038077512.1">
    <property type="nucleotide sequence ID" value="XM_038221584.1"/>
</dbReference>
<evidence type="ECO:0000259" key="10">
    <source>
        <dbReference type="PROSITE" id="PS50119"/>
    </source>
</evidence>
<keyword evidence="3" id="KW-0677">Repeat</keyword>
<dbReference type="InterPro" id="IPR000315">
    <property type="entry name" value="Znf_B-box"/>
</dbReference>
<dbReference type="InterPro" id="IPR017907">
    <property type="entry name" value="Znf_RING_CS"/>
</dbReference>
<dbReference type="GeneID" id="119745307"/>
<feature type="coiled-coil region" evidence="8">
    <location>
        <begin position="251"/>
        <end position="285"/>
    </location>
</feature>
<dbReference type="InterPro" id="IPR001258">
    <property type="entry name" value="NHL_repeat"/>
</dbReference>
<dbReference type="PROSITE" id="PS00518">
    <property type="entry name" value="ZF_RING_1"/>
    <property type="match status" value="1"/>
</dbReference>
<evidence type="ECO:0000259" key="9">
    <source>
        <dbReference type="PROSITE" id="PS50089"/>
    </source>
</evidence>
<dbReference type="SUPFAM" id="SSF57845">
    <property type="entry name" value="B-box zinc-binding domain"/>
    <property type="match status" value="1"/>
</dbReference>
<dbReference type="Pfam" id="PF00643">
    <property type="entry name" value="zf-B_box"/>
    <property type="match status" value="1"/>
</dbReference>
<dbReference type="EnsemblMetazoa" id="XM_038221584.1">
    <property type="protein sequence ID" value="XP_038077512.1"/>
    <property type="gene ID" value="LOC119745307"/>
</dbReference>
<keyword evidence="12" id="KW-1185">Reference proteome</keyword>
<evidence type="ECO:0000256" key="6">
    <source>
        <dbReference type="PROSITE-ProRule" id="PRU00024"/>
    </source>
</evidence>
<dbReference type="Gene3D" id="3.30.40.10">
    <property type="entry name" value="Zinc/RING finger domain, C3HC4 (zinc finger)"/>
    <property type="match status" value="1"/>
</dbReference>
<dbReference type="OrthoDB" id="5351233at2759"/>
<keyword evidence="8" id="KW-0175">Coiled coil</keyword>
<feature type="domain" description="B box-type" evidence="10">
    <location>
        <begin position="164"/>
        <end position="207"/>
    </location>
</feature>
<reference evidence="11" key="1">
    <citation type="submission" date="2022-11" db="UniProtKB">
        <authorList>
            <consortium name="EnsemblMetazoa"/>
        </authorList>
    </citation>
    <scope>IDENTIFICATION</scope>
</reference>
<dbReference type="InterPro" id="IPR011042">
    <property type="entry name" value="6-blade_b-propeller_TolB-like"/>
</dbReference>
<evidence type="ECO:0000313" key="11">
    <source>
        <dbReference type="EnsemblMetazoa" id="XP_038077512.1"/>
    </source>
</evidence>
<keyword evidence="1" id="KW-0597">Phosphoprotein</keyword>
<dbReference type="InterPro" id="IPR013083">
    <property type="entry name" value="Znf_RING/FYVE/PHD"/>
</dbReference>
<dbReference type="PROSITE" id="PS51125">
    <property type="entry name" value="NHL"/>
    <property type="match status" value="1"/>
</dbReference>
<dbReference type="InterPro" id="IPR027370">
    <property type="entry name" value="Znf-RING_euk"/>
</dbReference>
<dbReference type="Pfam" id="PF13445">
    <property type="entry name" value="zf-RING_UBOX"/>
    <property type="match status" value="1"/>
</dbReference>
<dbReference type="SUPFAM" id="SSF101898">
    <property type="entry name" value="NHL repeat"/>
    <property type="match status" value="1"/>
</dbReference>
<evidence type="ECO:0000256" key="2">
    <source>
        <dbReference type="ARBA" id="ARBA00022723"/>
    </source>
</evidence>
<evidence type="ECO:0000256" key="5">
    <source>
        <dbReference type="ARBA" id="ARBA00022833"/>
    </source>
</evidence>
<dbReference type="PANTHER" id="PTHR25462:SF296">
    <property type="entry name" value="MEIOTIC P26, ISOFORM F"/>
    <property type="match status" value="1"/>
</dbReference>
<dbReference type="GO" id="GO:0008270">
    <property type="term" value="F:zinc ion binding"/>
    <property type="evidence" value="ECO:0007669"/>
    <property type="project" value="UniProtKB-KW"/>
</dbReference>
<dbReference type="AlphaFoldDB" id="A0A914BPU2"/>
<evidence type="ECO:0000256" key="7">
    <source>
        <dbReference type="PROSITE-ProRule" id="PRU00504"/>
    </source>
</evidence>
<dbReference type="SMART" id="SM00184">
    <property type="entry name" value="RING"/>
    <property type="match status" value="1"/>
</dbReference>
<feature type="repeat" description="NHL" evidence="7">
    <location>
        <begin position="380"/>
        <end position="420"/>
    </location>
</feature>
<evidence type="ECO:0000256" key="1">
    <source>
        <dbReference type="ARBA" id="ARBA00022553"/>
    </source>
</evidence>
<protein>
    <submittedName>
        <fullName evidence="11">Uncharacterized protein</fullName>
    </submittedName>
</protein>
<feature type="domain" description="B box-type" evidence="10">
    <location>
        <begin position="101"/>
        <end position="148"/>
    </location>
</feature>
<keyword evidence="5" id="KW-0862">Zinc</keyword>